<sequence>MKLVRVASLLLLALLLLFSLTPAATGKECQVFAPELAKCSSNCATFCQGAYGENLIKSLHCSLLSFSFCSDFKELKNVAAALFMCFGIRSHPVNESFPLPPTARMRDEERQQNKGERGLIPDMENNMESGERVRAAILSSNIATKDSNAAAKNNNGNNYCKS</sequence>
<comment type="caution">
    <text evidence="3">The sequence shown here is derived from an EMBL/GenBank/DDBJ whole genome shotgun (WGS) entry which is preliminary data.</text>
</comment>
<evidence type="ECO:0000313" key="4">
    <source>
        <dbReference type="Proteomes" id="UP000825729"/>
    </source>
</evidence>
<evidence type="ECO:0000256" key="2">
    <source>
        <dbReference type="SAM" id="SignalP"/>
    </source>
</evidence>
<feature type="region of interest" description="Disordered" evidence="1">
    <location>
        <begin position="98"/>
        <end position="126"/>
    </location>
</feature>
<name>A0AAV7E2P7_ARIFI</name>
<feature type="signal peptide" evidence="2">
    <location>
        <begin position="1"/>
        <end position="26"/>
    </location>
</feature>
<evidence type="ECO:0000313" key="3">
    <source>
        <dbReference type="EMBL" id="KAG9443089.1"/>
    </source>
</evidence>
<feature type="chain" id="PRO_5043518441" evidence="2">
    <location>
        <begin position="27"/>
        <end position="162"/>
    </location>
</feature>
<organism evidence="3 4">
    <name type="scientific">Aristolochia fimbriata</name>
    <name type="common">White veined hardy Dutchman's pipe vine</name>
    <dbReference type="NCBI Taxonomy" id="158543"/>
    <lineage>
        <taxon>Eukaryota</taxon>
        <taxon>Viridiplantae</taxon>
        <taxon>Streptophyta</taxon>
        <taxon>Embryophyta</taxon>
        <taxon>Tracheophyta</taxon>
        <taxon>Spermatophyta</taxon>
        <taxon>Magnoliopsida</taxon>
        <taxon>Magnoliidae</taxon>
        <taxon>Piperales</taxon>
        <taxon>Aristolochiaceae</taxon>
        <taxon>Aristolochia</taxon>
    </lineage>
</organism>
<gene>
    <name evidence="3" type="ORF">H6P81_018943</name>
</gene>
<feature type="compositionally biased region" description="Basic and acidic residues" evidence="1">
    <location>
        <begin position="104"/>
        <end position="119"/>
    </location>
</feature>
<dbReference type="EMBL" id="JAINDJ010000007">
    <property type="protein sequence ID" value="KAG9443089.1"/>
    <property type="molecule type" value="Genomic_DNA"/>
</dbReference>
<reference evidence="3 4" key="1">
    <citation type="submission" date="2021-07" db="EMBL/GenBank/DDBJ databases">
        <title>The Aristolochia fimbriata genome: insights into angiosperm evolution, floral development and chemical biosynthesis.</title>
        <authorList>
            <person name="Jiao Y."/>
        </authorList>
    </citation>
    <scope>NUCLEOTIDE SEQUENCE [LARGE SCALE GENOMIC DNA]</scope>
    <source>
        <strain evidence="3">IBCAS-2021</strain>
        <tissue evidence="3">Leaf</tissue>
    </source>
</reference>
<dbReference type="Proteomes" id="UP000825729">
    <property type="component" value="Unassembled WGS sequence"/>
</dbReference>
<protein>
    <submittedName>
        <fullName evidence="3">Uncharacterized protein</fullName>
    </submittedName>
</protein>
<keyword evidence="4" id="KW-1185">Reference proteome</keyword>
<evidence type="ECO:0000256" key="1">
    <source>
        <dbReference type="SAM" id="MobiDB-lite"/>
    </source>
</evidence>
<accession>A0AAV7E2P7</accession>
<keyword evidence="2" id="KW-0732">Signal</keyword>
<proteinExistence type="predicted"/>
<dbReference type="AlphaFoldDB" id="A0AAV7E2P7"/>